<name>A0A8H7AC36_9EURO</name>
<protein>
    <submittedName>
        <fullName evidence="1">Uncharacterized protein</fullName>
    </submittedName>
</protein>
<proteinExistence type="predicted"/>
<reference evidence="1" key="1">
    <citation type="submission" date="2020-02" db="EMBL/GenBank/DDBJ databases">
        <authorList>
            <person name="Palmer J.M."/>
        </authorList>
    </citation>
    <scope>NUCLEOTIDE SEQUENCE</scope>
    <source>
        <strain evidence="1">EPUS1.4</strain>
        <tissue evidence="1">Thallus</tissue>
    </source>
</reference>
<dbReference type="AlphaFoldDB" id="A0A8H7AC36"/>
<keyword evidence="2" id="KW-1185">Reference proteome</keyword>
<evidence type="ECO:0000313" key="1">
    <source>
        <dbReference type="EMBL" id="KAF7504412.1"/>
    </source>
</evidence>
<comment type="caution">
    <text evidence="1">The sequence shown here is derived from an EMBL/GenBank/DDBJ whole genome shotgun (WGS) entry which is preliminary data.</text>
</comment>
<gene>
    <name evidence="1" type="ORF">GJ744_002216</name>
</gene>
<dbReference type="EMBL" id="JAACFV010000138">
    <property type="protein sequence ID" value="KAF7504412.1"/>
    <property type="molecule type" value="Genomic_DNA"/>
</dbReference>
<dbReference type="Proteomes" id="UP000606974">
    <property type="component" value="Unassembled WGS sequence"/>
</dbReference>
<organism evidence="1 2">
    <name type="scientific">Endocarpon pusillum</name>
    <dbReference type="NCBI Taxonomy" id="364733"/>
    <lineage>
        <taxon>Eukaryota</taxon>
        <taxon>Fungi</taxon>
        <taxon>Dikarya</taxon>
        <taxon>Ascomycota</taxon>
        <taxon>Pezizomycotina</taxon>
        <taxon>Eurotiomycetes</taxon>
        <taxon>Chaetothyriomycetidae</taxon>
        <taxon>Verrucariales</taxon>
        <taxon>Verrucariaceae</taxon>
        <taxon>Endocarpon</taxon>
    </lineage>
</organism>
<accession>A0A8H7AC36</accession>
<sequence>MVTEDVKILLPSSSVPPKCPADCRHTVIPFFRHGRIPWDTIWYRDRKNGRVRSLQIIFHPDTL</sequence>
<evidence type="ECO:0000313" key="2">
    <source>
        <dbReference type="Proteomes" id="UP000606974"/>
    </source>
</evidence>